<comment type="cofactor">
    <cofactor evidence="1">
        <name>Mg(2+)</name>
        <dbReference type="ChEBI" id="CHEBI:18420"/>
    </cofactor>
</comment>
<dbReference type="InterPro" id="IPR000086">
    <property type="entry name" value="NUDIX_hydrolase_dom"/>
</dbReference>
<evidence type="ECO:0000313" key="8">
    <source>
        <dbReference type="EMBL" id="QEN08593.1"/>
    </source>
</evidence>
<keyword evidence="6" id="KW-0520">NAD</keyword>
<proteinExistence type="predicted"/>
<reference evidence="8 9" key="1">
    <citation type="submission" date="2019-02" db="EMBL/GenBank/DDBJ databases">
        <title>Complete Genome Sequence and Methylome Analysis of free living Spirochaetas.</title>
        <authorList>
            <person name="Fomenkov A."/>
            <person name="Dubinina G."/>
            <person name="Leshcheva N."/>
            <person name="Mikheeva N."/>
            <person name="Grabovich M."/>
            <person name="Vincze T."/>
            <person name="Roberts R.J."/>
        </authorList>
    </citation>
    <scope>NUCLEOTIDE SEQUENCE [LARGE SCALE GENOMIC DNA]</scope>
    <source>
        <strain evidence="8 9">K2</strain>
    </source>
</reference>
<dbReference type="Proteomes" id="UP000324209">
    <property type="component" value="Chromosome"/>
</dbReference>
<organism evidence="8 9">
    <name type="scientific">Oceanispirochaeta crateris</name>
    <dbReference type="NCBI Taxonomy" id="2518645"/>
    <lineage>
        <taxon>Bacteria</taxon>
        <taxon>Pseudomonadati</taxon>
        <taxon>Spirochaetota</taxon>
        <taxon>Spirochaetia</taxon>
        <taxon>Spirochaetales</taxon>
        <taxon>Spirochaetaceae</taxon>
        <taxon>Oceanispirochaeta</taxon>
    </lineage>
</organism>
<keyword evidence="5" id="KW-0460">Magnesium</keyword>
<dbReference type="SUPFAM" id="SSF55811">
    <property type="entry name" value="Nudix"/>
    <property type="match status" value="1"/>
</dbReference>
<sequence length="273" mass="30594">MEFMPRFEPDKKTKGQRWLLFASNEQYMAVDSTGNPFLGDVPTDGNALEVYLGSLDGFNLSSLSFDDQIPLPDHCVWVSFRDGYRTLEPLVQYPVSRGKLLQEWRRTHRFCGSCGSRTVLSEKEHVQKCPSCGDSWYPRTAPAIIVRITSGKKVLLAHNAHFPEGLFSNIAGFVDPGETLEQAIDREVFEEVGLKVQNIRYFGSQSWPMPHSLMLGFTAETLNEDTPIPDGEEITEARWFTPETLPDIPGPGSIAGRMLLDYLSEAKSSSDRG</sequence>
<dbReference type="EC" id="3.6.1.22" evidence="2"/>
<dbReference type="GO" id="GO:0046872">
    <property type="term" value="F:metal ion binding"/>
    <property type="evidence" value="ECO:0007669"/>
    <property type="project" value="UniProtKB-KW"/>
</dbReference>
<evidence type="ECO:0000256" key="2">
    <source>
        <dbReference type="ARBA" id="ARBA00012381"/>
    </source>
</evidence>
<dbReference type="AlphaFoldDB" id="A0A5C1QKF2"/>
<evidence type="ECO:0000256" key="6">
    <source>
        <dbReference type="ARBA" id="ARBA00023027"/>
    </source>
</evidence>
<dbReference type="RefSeq" id="WP_149486674.1">
    <property type="nucleotide sequence ID" value="NZ_CP036150.1"/>
</dbReference>
<feature type="domain" description="Nudix hydrolase" evidence="7">
    <location>
        <begin position="136"/>
        <end position="267"/>
    </location>
</feature>
<keyword evidence="3" id="KW-0479">Metal-binding</keyword>
<dbReference type="PANTHER" id="PTHR11383">
    <property type="entry name" value="NUCLEOSIDE DIPHOSPHATE-LINKED MOIETY X MOTIF 13"/>
    <property type="match status" value="1"/>
</dbReference>
<dbReference type="InterPro" id="IPR020084">
    <property type="entry name" value="NUDIX_hydrolase_CS"/>
</dbReference>
<dbReference type="EMBL" id="CP036150">
    <property type="protein sequence ID" value="QEN08593.1"/>
    <property type="molecule type" value="Genomic_DNA"/>
</dbReference>
<protein>
    <recommendedName>
        <fullName evidence="2">NAD(+) diphosphatase</fullName>
        <ecNumber evidence="2">3.6.1.22</ecNumber>
    </recommendedName>
</protein>
<dbReference type="GO" id="GO:0016787">
    <property type="term" value="F:hydrolase activity"/>
    <property type="evidence" value="ECO:0007669"/>
    <property type="project" value="UniProtKB-KW"/>
</dbReference>
<accession>A0A5C1QKF2</accession>
<dbReference type="CDD" id="cd03429">
    <property type="entry name" value="NUDIX_NADH_pyrophosphatase_Nudt13"/>
    <property type="match status" value="1"/>
</dbReference>
<dbReference type="OrthoDB" id="9787476at2"/>
<dbReference type="PANTHER" id="PTHR11383:SF3">
    <property type="entry name" value="NAD(P)H PYROPHOSPHATASE NUDT13, MITOCHONDRIAL"/>
    <property type="match status" value="1"/>
</dbReference>
<evidence type="ECO:0000256" key="1">
    <source>
        <dbReference type="ARBA" id="ARBA00001946"/>
    </source>
</evidence>
<evidence type="ECO:0000256" key="4">
    <source>
        <dbReference type="ARBA" id="ARBA00022801"/>
    </source>
</evidence>
<gene>
    <name evidence="8" type="ORF">EXM22_11575</name>
</gene>
<dbReference type="InterPro" id="IPR049734">
    <property type="entry name" value="NudC-like_C"/>
</dbReference>
<dbReference type="PROSITE" id="PS00893">
    <property type="entry name" value="NUDIX_BOX"/>
    <property type="match status" value="1"/>
</dbReference>
<evidence type="ECO:0000259" key="7">
    <source>
        <dbReference type="PROSITE" id="PS51462"/>
    </source>
</evidence>
<name>A0A5C1QKF2_9SPIO</name>
<dbReference type="InterPro" id="IPR015376">
    <property type="entry name" value="Znr_NADH_PPase"/>
</dbReference>
<evidence type="ECO:0000256" key="3">
    <source>
        <dbReference type="ARBA" id="ARBA00022723"/>
    </source>
</evidence>
<dbReference type="Gene3D" id="3.90.79.20">
    <property type="match status" value="1"/>
</dbReference>
<dbReference type="Pfam" id="PF00293">
    <property type="entry name" value="NUDIX"/>
    <property type="match status" value="1"/>
</dbReference>
<keyword evidence="9" id="KW-1185">Reference proteome</keyword>
<dbReference type="Pfam" id="PF09297">
    <property type="entry name" value="Zn_ribbon_NUD"/>
    <property type="match status" value="1"/>
</dbReference>
<evidence type="ECO:0000256" key="5">
    <source>
        <dbReference type="ARBA" id="ARBA00022842"/>
    </source>
</evidence>
<dbReference type="PROSITE" id="PS51462">
    <property type="entry name" value="NUDIX"/>
    <property type="match status" value="1"/>
</dbReference>
<dbReference type="KEGG" id="ock:EXM22_11575"/>
<keyword evidence="4 8" id="KW-0378">Hydrolase</keyword>
<evidence type="ECO:0000313" key="9">
    <source>
        <dbReference type="Proteomes" id="UP000324209"/>
    </source>
</evidence>
<dbReference type="InterPro" id="IPR015797">
    <property type="entry name" value="NUDIX_hydrolase-like_dom_sf"/>
</dbReference>
<dbReference type="Gene3D" id="3.90.79.10">
    <property type="entry name" value="Nucleoside Triphosphate Pyrophosphohydrolase"/>
    <property type="match status" value="1"/>
</dbReference>
<dbReference type="NCBIfam" id="NF001299">
    <property type="entry name" value="PRK00241.1"/>
    <property type="match status" value="1"/>
</dbReference>